<evidence type="ECO:0000256" key="11">
    <source>
        <dbReference type="ARBA" id="ARBA00071141"/>
    </source>
</evidence>
<sequence>DLVPATCRGVHERIFLVAKPDGAQRRLVGEIVRRFERKGFKLVALKMVQVSEELQGEHLADLRRCPFYGCLLKYMGSGPVVAMVTSKALVGATDPLDAEPGTICGDFCIEVGKNLIHSSDSVESARQETELWFRMEEILCWKDSASHWLYE</sequence>
<dbReference type="AlphaFoldDB" id="G5BY68"/>
<comment type="function">
    <text evidence="8">Catalyzes the phosphorylation of ribonucleosides and deoxyribonucleoside diphosphates, other than ATP, into the corresponding triphosphates with ATP as the major phosphate donor. The ATP gamma phosphate is transferred to the nucleoside diphosphate beta phosphate via a ping-pong mechanism, using a phosphorylated active-site intermediate. Through the catalyzed exchange of gamma-phosphate between di- and triphosphonucleosides participates in regulation of intracellular nucleotide homeostasis. Inhibits granulocyte differentiation. May be required for ciliary function during renal development.</text>
</comment>
<comment type="cofactor">
    <cofactor evidence="1">
        <name>Mg(2+)</name>
        <dbReference type="ChEBI" id="CHEBI:18420"/>
    </cofactor>
</comment>
<dbReference type="FunCoup" id="G5BY68">
    <property type="interactions" value="811"/>
</dbReference>
<dbReference type="InterPro" id="IPR034907">
    <property type="entry name" value="NDK-like_dom"/>
</dbReference>
<dbReference type="PRINTS" id="PR01243">
    <property type="entry name" value="NUCDPKINASE"/>
</dbReference>
<dbReference type="PANTHER" id="PTHR11349">
    <property type="entry name" value="NUCLEOSIDE DIPHOSPHATE KINASE"/>
    <property type="match status" value="1"/>
</dbReference>
<evidence type="ECO:0000256" key="2">
    <source>
        <dbReference type="ARBA" id="ARBA00008142"/>
    </source>
</evidence>
<comment type="caution">
    <text evidence="14">Lacks conserved residue(s) required for the propagation of feature annotation.</text>
</comment>
<gene>
    <name evidence="17" type="ORF">GW7_05753</name>
</gene>
<dbReference type="eggNOG" id="KOG0888">
    <property type="taxonomic scope" value="Eukaryota"/>
</dbReference>
<feature type="domain" description="Nucleoside diphosphate kinase-like" evidence="16">
    <location>
        <begin position="11"/>
        <end position="140"/>
    </location>
</feature>
<dbReference type="GO" id="GO:0004550">
    <property type="term" value="F:nucleoside diphosphate kinase activity"/>
    <property type="evidence" value="ECO:0007669"/>
    <property type="project" value="UniProtKB-EC"/>
</dbReference>
<evidence type="ECO:0000256" key="6">
    <source>
        <dbReference type="ARBA" id="ARBA00044459"/>
    </source>
</evidence>
<evidence type="ECO:0000256" key="4">
    <source>
        <dbReference type="ARBA" id="ARBA00022679"/>
    </source>
</evidence>
<keyword evidence="4" id="KW-0808">Transferase</keyword>
<dbReference type="SMART" id="SM00562">
    <property type="entry name" value="NDK"/>
    <property type="match status" value="1"/>
</dbReference>
<evidence type="ECO:0000256" key="13">
    <source>
        <dbReference type="ARBA" id="ARBA00079236"/>
    </source>
</evidence>
<evidence type="ECO:0000256" key="12">
    <source>
        <dbReference type="ARBA" id="ARBA00078883"/>
    </source>
</evidence>
<evidence type="ECO:0000313" key="17">
    <source>
        <dbReference type="EMBL" id="EHB14229.1"/>
    </source>
</evidence>
<evidence type="ECO:0000256" key="10">
    <source>
        <dbReference type="ARBA" id="ARBA00063796"/>
    </source>
</evidence>
<accession>G5BY68</accession>
<comment type="catalytic activity">
    <reaction evidence="6">
        <text>a 2'-deoxyribonucleoside 5'-diphosphate + ATP = a 2'-deoxyribonucleoside 5'-triphosphate + ADP</text>
        <dbReference type="Rhea" id="RHEA:44640"/>
        <dbReference type="ChEBI" id="CHEBI:30616"/>
        <dbReference type="ChEBI" id="CHEBI:61560"/>
        <dbReference type="ChEBI" id="CHEBI:73316"/>
        <dbReference type="ChEBI" id="CHEBI:456216"/>
        <dbReference type="EC" id="2.7.4.6"/>
    </reaction>
    <physiologicalReaction direction="left-to-right" evidence="6">
        <dbReference type="Rhea" id="RHEA:44641"/>
    </physiologicalReaction>
</comment>
<dbReference type="FunFam" id="3.30.70.141:FF:000002">
    <property type="entry name" value="Nucleoside diphosphate kinase"/>
    <property type="match status" value="1"/>
</dbReference>
<dbReference type="Proteomes" id="UP000006813">
    <property type="component" value="Unassembled WGS sequence"/>
</dbReference>
<dbReference type="EMBL" id="JH172439">
    <property type="protein sequence ID" value="EHB14229.1"/>
    <property type="molecule type" value="Genomic_DNA"/>
</dbReference>
<dbReference type="EC" id="2.7.4.6" evidence="3"/>
<dbReference type="PROSITE" id="PS51374">
    <property type="entry name" value="NDPK_LIKE"/>
    <property type="match status" value="1"/>
</dbReference>
<evidence type="ECO:0000256" key="15">
    <source>
        <dbReference type="RuleBase" id="RU004011"/>
    </source>
</evidence>
<evidence type="ECO:0000256" key="14">
    <source>
        <dbReference type="PROSITE-ProRule" id="PRU00706"/>
    </source>
</evidence>
<comment type="subunit">
    <text evidence="10">Homohexamer. Interacts (via its N-terminal region) with KAT5; this interaction enables recruitment of NME3 at DNA damage sites where it plays a role in the repair of DNA. Found in association with several ciliary nephronophthisis proteins, including NEK8, CEP164, ANKS6.</text>
</comment>
<dbReference type="CDD" id="cd04413">
    <property type="entry name" value="NDPk_I"/>
    <property type="match status" value="1"/>
</dbReference>
<comment type="similarity">
    <text evidence="2 14 15">Belongs to the NDK family.</text>
</comment>
<dbReference type="SUPFAM" id="SSF54919">
    <property type="entry name" value="Nucleoside diphosphate kinase, NDK"/>
    <property type="match status" value="1"/>
</dbReference>
<comment type="catalytic activity">
    <reaction evidence="7">
        <text>a ribonucleoside 5'-diphosphate + ATP = a ribonucleoside 5'-triphosphate + ADP</text>
        <dbReference type="Rhea" id="RHEA:18113"/>
        <dbReference type="ChEBI" id="CHEBI:30616"/>
        <dbReference type="ChEBI" id="CHEBI:57930"/>
        <dbReference type="ChEBI" id="CHEBI:61557"/>
        <dbReference type="ChEBI" id="CHEBI:456216"/>
        <dbReference type="EC" id="2.7.4.6"/>
    </reaction>
    <physiologicalReaction direction="left-to-right" evidence="7">
        <dbReference type="Rhea" id="RHEA:18114"/>
    </physiologicalReaction>
</comment>
<reference evidence="17 18" key="1">
    <citation type="journal article" date="2011" name="Nature">
        <title>Genome sequencing reveals insights into physiology and longevity of the naked mole rat.</title>
        <authorList>
            <person name="Kim E.B."/>
            <person name="Fang X."/>
            <person name="Fushan A.A."/>
            <person name="Huang Z."/>
            <person name="Lobanov A.V."/>
            <person name="Han L."/>
            <person name="Marino S.M."/>
            <person name="Sun X."/>
            <person name="Turanov A.A."/>
            <person name="Yang P."/>
            <person name="Yim S.H."/>
            <person name="Zhao X."/>
            <person name="Kasaikina M.V."/>
            <person name="Stoletzki N."/>
            <person name="Peng C."/>
            <person name="Polak P."/>
            <person name="Xiong Z."/>
            <person name="Kiezun A."/>
            <person name="Zhu Y."/>
            <person name="Chen Y."/>
            <person name="Kryukov G.V."/>
            <person name="Zhang Q."/>
            <person name="Peshkin L."/>
            <person name="Yang L."/>
            <person name="Bronson R.T."/>
            <person name="Buffenstein R."/>
            <person name="Wang B."/>
            <person name="Han C."/>
            <person name="Li Q."/>
            <person name="Chen L."/>
            <person name="Zhao W."/>
            <person name="Sunyaev S.R."/>
            <person name="Park T.J."/>
            <person name="Zhang G."/>
            <person name="Wang J."/>
            <person name="Gladyshev V.N."/>
        </authorList>
    </citation>
    <scope>NUCLEOTIDE SEQUENCE [LARGE SCALE GENOMIC DNA]</scope>
</reference>
<dbReference type="InterPro" id="IPR001564">
    <property type="entry name" value="Nucleoside_diP_kinase"/>
</dbReference>
<dbReference type="InterPro" id="IPR036850">
    <property type="entry name" value="NDK-like_dom_sf"/>
</dbReference>
<evidence type="ECO:0000256" key="1">
    <source>
        <dbReference type="ARBA" id="ARBA00001946"/>
    </source>
</evidence>
<evidence type="ECO:0000256" key="7">
    <source>
        <dbReference type="ARBA" id="ARBA00044469"/>
    </source>
</evidence>
<dbReference type="GO" id="GO:0006241">
    <property type="term" value="P:CTP biosynthetic process"/>
    <property type="evidence" value="ECO:0007669"/>
    <property type="project" value="InterPro"/>
</dbReference>
<keyword evidence="5 17" id="KW-0418">Kinase</keyword>
<evidence type="ECO:0000256" key="5">
    <source>
        <dbReference type="ARBA" id="ARBA00022777"/>
    </source>
</evidence>
<protein>
    <recommendedName>
        <fullName evidence="11">Nucleoside diphosphate kinase 3</fullName>
        <ecNumber evidence="3">2.7.4.6</ecNumber>
    </recommendedName>
    <alternativeName>
        <fullName evidence="13">DR-nm23</fullName>
    </alternativeName>
    <alternativeName>
        <fullName evidence="12">Nucleoside diphosphate kinase C</fullName>
    </alternativeName>
</protein>
<evidence type="ECO:0000259" key="16">
    <source>
        <dbReference type="SMART" id="SM00562"/>
    </source>
</evidence>
<name>G5BY68_HETGA</name>
<comment type="function">
    <text evidence="9">Independently of its kinase activity, facilitates mitochondrial tethering prior to membrane fusion through its direct membrane-binding and hexamerization. Implicated in repair of both single- and double-stranded breaks in DNA through its association with the ribonucleotide reductase complex (RNR complex) via its interaction with the histone acetyltransferase KAT5, this interaction enables recruitment of NME3 at DNA damage sites where it plays a role in the repair of DNA, independently of its kinase activity.</text>
</comment>
<dbReference type="Pfam" id="PF00334">
    <property type="entry name" value="NDK"/>
    <property type="match status" value="1"/>
</dbReference>
<dbReference type="InParanoid" id="G5BY68"/>
<evidence type="ECO:0000313" key="18">
    <source>
        <dbReference type="Proteomes" id="UP000006813"/>
    </source>
</evidence>
<proteinExistence type="inferred from homology"/>
<evidence type="ECO:0000256" key="8">
    <source>
        <dbReference type="ARBA" id="ARBA00053359"/>
    </source>
</evidence>
<dbReference type="STRING" id="10181.G5BY68"/>
<feature type="non-terminal residue" evidence="17">
    <location>
        <position position="1"/>
    </location>
</feature>
<dbReference type="Gene3D" id="3.30.70.141">
    <property type="entry name" value="Nucleoside diphosphate kinase-like domain"/>
    <property type="match status" value="1"/>
</dbReference>
<dbReference type="GO" id="GO:0006228">
    <property type="term" value="P:UTP biosynthetic process"/>
    <property type="evidence" value="ECO:0007669"/>
    <property type="project" value="InterPro"/>
</dbReference>
<evidence type="ECO:0000256" key="3">
    <source>
        <dbReference type="ARBA" id="ARBA00012966"/>
    </source>
</evidence>
<evidence type="ECO:0000256" key="9">
    <source>
        <dbReference type="ARBA" id="ARBA00059141"/>
    </source>
</evidence>
<dbReference type="GO" id="GO:0006183">
    <property type="term" value="P:GTP biosynthetic process"/>
    <property type="evidence" value="ECO:0007669"/>
    <property type="project" value="InterPro"/>
</dbReference>
<organism evidence="17 18">
    <name type="scientific">Heterocephalus glaber</name>
    <name type="common">Naked mole rat</name>
    <dbReference type="NCBI Taxonomy" id="10181"/>
    <lineage>
        <taxon>Eukaryota</taxon>
        <taxon>Metazoa</taxon>
        <taxon>Chordata</taxon>
        <taxon>Craniata</taxon>
        <taxon>Vertebrata</taxon>
        <taxon>Euteleostomi</taxon>
        <taxon>Mammalia</taxon>
        <taxon>Eutheria</taxon>
        <taxon>Euarchontoglires</taxon>
        <taxon>Glires</taxon>
        <taxon>Rodentia</taxon>
        <taxon>Hystricomorpha</taxon>
        <taxon>Bathyergidae</taxon>
        <taxon>Heterocephalus</taxon>
    </lineage>
</organism>